<sequence>MKFTTTLIPLFASTVLVTAFPIESVNTLATATSASSASQESSIDFGNSTLVDSQAKAVSFGTIGNIIGIVSSVNTLYNFFKENITGN</sequence>
<reference evidence="1" key="1">
    <citation type="submission" date="2023-04" db="EMBL/GenBank/DDBJ databases">
        <title>Ambrosiozyma monospora NBRC 10751.</title>
        <authorList>
            <person name="Ichikawa N."/>
            <person name="Sato H."/>
            <person name="Tonouchi N."/>
        </authorList>
    </citation>
    <scope>NUCLEOTIDE SEQUENCE</scope>
    <source>
        <strain evidence="1">NBRC 10751</strain>
    </source>
</reference>
<protein>
    <submittedName>
        <fullName evidence="1">Unnamed protein product</fullName>
    </submittedName>
</protein>
<organism evidence="1 2">
    <name type="scientific">Ambrosiozyma monospora</name>
    <name type="common">Yeast</name>
    <name type="synonym">Endomycopsis monosporus</name>
    <dbReference type="NCBI Taxonomy" id="43982"/>
    <lineage>
        <taxon>Eukaryota</taxon>
        <taxon>Fungi</taxon>
        <taxon>Dikarya</taxon>
        <taxon>Ascomycota</taxon>
        <taxon>Saccharomycotina</taxon>
        <taxon>Pichiomycetes</taxon>
        <taxon>Pichiales</taxon>
        <taxon>Pichiaceae</taxon>
        <taxon>Ambrosiozyma</taxon>
    </lineage>
</organism>
<comment type="caution">
    <text evidence="1">The sequence shown here is derived from an EMBL/GenBank/DDBJ whole genome shotgun (WGS) entry which is preliminary data.</text>
</comment>
<dbReference type="EMBL" id="BSXS01013124">
    <property type="protein sequence ID" value="GMF03591.1"/>
    <property type="molecule type" value="Genomic_DNA"/>
</dbReference>
<name>A0ACB5U7Z1_AMBMO</name>
<dbReference type="Proteomes" id="UP001165064">
    <property type="component" value="Unassembled WGS sequence"/>
</dbReference>
<keyword evidence="2" id="KW-1185">Reference proteome</keyword>
<evidence type="ECO:0000313" key="1">
    <source>
        <dbReference type="EMBL" id="GMF03591.1"/>
    </source>
</evidence>
<gene>
    <name evidence="1" type="ORF">Amon02_001183800</name>
</gene>
<proteinExistence type="predicted"/>
<accession>A0ACB5U7Z1</accession>
<evidence type="ECO:0000313" key="2">
    <source>
        <dbReference type="Proteomes" id="UP001165064"/>
    </source>
</evidence>